<keyword evidence="4" id="KW-1185">Reference proteome</keyword>
<dbReference type="InterPro" id="IPR011990">
    <property type="entry name" value="TPR-like_helical_dom_sf"/>
</dbReference>
<feature type="region of interest" description="Disordered" evidence="1">
    <location>
        <begin position="218"/>
        <end position="248"/>
    </location>
</feature>
<feature type="transmembrane region" description="Helical" evidence="2">
    <location>
        <begin position="182"/>
        <end position="203"/>
    </location>
</feature>
<sequence length="702" mass="78975">MTTLLKENMRLSTVLRLNAASESRLASNSIRTMLSDGASATDAYAVIQSLALKLGPSSSTEKPLSLALAQTSFLHGLLRRGDVYQARKMSIAFARAAAKAPNPLYPFSRRRLPIKTMSTILQALIGDTATSSFIPTSNIPPNRPSYSFLYLMSQFPTPGARAARMFVSHHAKLGDRRALRDLLVILVFGLLSIEMIGAAVAVYSQWCRKFAISEAAKSGSKNGTSASAQSESHSTSINDSRNWTTPSHVTWQPSKTLIKVLIDRLHASRHDPHTQLKGDALLQIAHLIDDRIRMGHYTSMISAISTYTRTHPSSLYTQHFEHILECLADDIASGKLLDSRSTTYKRVKEFNASSYNALIHHFAHARDMHRVELLLSSFADRHGAIRSDSLNALLSASVQSGNITLAARLVDFLQWKLNKNRSDIFPTTQTDHGVMHQLKRTVAYYTINDETISVLLKYYVAIGKHRMVKPLTYQHLPHLDLNKAKEEREGALRKMLDEQSSSDLFAALHRTLKTGLAVRLLNDRQLYNLSIESLTSLMAIMAQEASKHRTYRMSLGWGPRRWIRAGSLSKSYSDILNEKQYKRLYDSLKLRCNSATYLAATIYKNVRHRPSKHHVGRCDVSIDEGFLRLCLKTFSKSNYTVAIDDVLVQYIQRGFTPPPKYSDRLEWVSRQDPLVVQSSFNKSRVPIILPKSQSQTQPKHIQ</sequence>
<keyword evidence="2" id="KW-1133">Transmembrane helix</keyword>
<dbReference type="OrthoDB" id="3358104at2759"/>
<dbReference type="Proteomes" id="UP000310189">
    <property type="component" value="Unassembled WGS sequence"/>
</dbReference>
<dbReference type="Gene3D" id="1.25.40.10">
    <property type="entry name" value="Tetratricopeptide repeat domain"/>
    <property type="match status" value="1"/>
</dbReference>
<comment type="caution">
    <text evidence="3">The sequence shown here is derived from an EMBL/GenBank/DDBJ whole genome shotgun (WGS) entry which is preliminary data.</text>
</comment>
<keyword evidence="2" id="KW-0812">Transmembrane</keyword>
<evidence type="ECO:0000256" key="2">
    <source>
        <dbReference type="SAM" id="Phobius"/>
    </source>
</evidence>
<dbReference type="AlphaFoldDB" id="A0A4T0FZ50"/>
<evidence type="ECO:0000313" key="4">
    <source>
        <dbReference type="Proteomes" id="UP000310189"/>
    </source>
</evidence>
<organism evidence="3 4">
    <name type="scientific">Wallemia hederae</name>
    <dbReference type="NCBI Taxonomy" id="1540922"/>
    <lineage>
        <taxon>Eukaryota</taxon>
        <taxon>Fungi</taxon>
        <taxon>Dikarya</taxon>
        <taxon>Basidiomycota</taxon>
        <taxon>Wallemiomycotina</taxon>
        <taxon>Wallemiomycetes</taxon>
        <taxon>Wallemiales</taxon>
        <taxon>Wallemiaceae</taxon>
        <taxon>Wallemia</taxon>
    </lineage>
</organism>
<protein>
    <submittedName>
        <fullName evidence="3">Uncharacterized protein</fullName>
    </submittedName>
</protein>
<accession>A0A4T0FZ50</accession>
<reference evidence="3 4" key="1">
    <citation type="submission" date="2019-03" db="EMBL/GenBank/DDBJ databases">
        <title>Sequencing 23 genomes of Wallemia ichthyophaga.</title>
        <authorList>
            <person name="Gostincar C."/>
        </authorList>
    </citation>
    <scope>NUCLEOTIDE SEQUENCE [LARGE SCALE GENOMIC DNA]</scope>
    <source>
        <strain evidence="3 4">EXF-5753</strain>
    </source>
</reference>
<feature type="compositionally biased region" description="Polar residues" evidence="1">
    <location>
        <begin position="237"/>
        <end position="248"/>
    </location>
</feature>
<name>A0A4T0FZ50_9BASI</name>
<evidence type="ECO:0000313" key="3">
    <source>
        <dbReference type="EMBL" id="TIA92346.1"/>
    </source>
</evidence>
<proteinExistence type="predicted"/>
<feature type="compositionally biased region" description="Low complexity" evidence="1">
    <location>
        <begin position="224"/>
        <end position="236"/>
    </location>
</feature>
<gene>
    <name evidence="3" type="ORF">E3P99_00669</name>
</gene>
<keyword evidence="2" id="KW-0472">Membrane</keyword>
<dbReference type="EMBL" id="SPNW01000007">
    <property type="protein sequence ID" value="TIA92346.1"/>
    <property type="molecule type" value="Genomic_DNA"/>
</dbReference>
<evidence type="ECO:0000256" key="1">
    <source>
        <dbReference type="SAM" id="MobiDB-lite"/>
    </source>
</evidence>